<organism evidence="2 3">
    <name type="scientific">Sphingomonas crocodyli</name>
    <dbReference type="NCBI Taxonomy" id="1979270"/>
    <lineage>
        <taxon>Bacteria</taxon>
        <taxon>Pseudomonadati</taxon>
        <taxon>Pseudomonadota</taxon>
        <taxon>Alphaproteobacteria</taxon>
        <taxon>Sphingomonadales</taxon>
        <taxon>Sphingomonadaceae</taxon>
        <taxon>Sphingomonas</taxon>
    </lineage>
</organism>
<dbReference type="Proteomes" id="UP000282971">
    <property type="component" value="Unassembled WGS sequence"/>
</dbReference>
<dbReference type="Gene3D" id="3.60.21.10">
    <property type="match status" value="1"/>
</dbReference>
<dbReference type="EMBL" id="SACN01000004">
    <property type="protein sequence ID" value="RVT89679.1"/>
    <property type="molecule type" value="Genomic_DNA"/>
</dbReference>
<evidence type="ECO:0000259" key="1">
    <source>
        <dbReference type="Pfam" id="PF00149"/>
    </source>
</evidence>
<dbReference type="RefSeq" id="WP_127745843.1">
    <property type="nucleotide sequence ID" value="NZ_SACN01000004.1"/>
</dbReference>
<name>A0A437LWD8_9SPHN</name>
<gene>
    <name evidence="2" type="ORF">EOD43_20050</name>
</gene>
<dbReference type="PANTHER" id="PTHR42850">
    <property type="entry name" value="METALLOPHOSPHOESTERASE"/>
    <property type="match status" value="1"/>
</dbReference>
<evidence type="ECO:0000313" key="3">
    <source>
        <dbReference type="Proteomes" id="UP000282971"/>
    </source>
</evidence>
<dbReference type="InterPro" id="IPR029052">
    <property type="entry name" value="Metallo-depent_PP-like"/>
</dbReference>
<protein>
    <submittedName>
        <fullName evidence="2">Serine/threonine protein phosphatase</fullName>
    </submittedName>
</protein>
<dbReference type="PANTHER" id="PTHR42850:SF4">
    <property type="entry name" value="ZINC-DEPENDENT ENDOPOLYPHOSPHATASE"/>
    <property type="match status" value="1"/>
</dbReference>
<dbReference type="GO" id="GO:0016791">
    <property type="term" value="F:phosphatase activity"/>
    <property type="evidence" value="ECO:0007669"/>
    <property type="project" value="TreeGrafter"/>
</dbReference>
<dbReference type="GO" id="GO:0110154">
    <property type="term" value="P:RNA decapping"/>
    <property type="evidence" value="ECO:0007669"/>
    <property type="project" value="TreeGrafter"/>
</dbReference>
<evidence type="ECO:0000313" key="2">
    <source>
        <dbReference type="EMBL" id="RVT89679.1"/>
    </source>
</evidence>
<dbReference type="SUPFAM" id="SSF56300">
    <property type="entry name" value="Metallo-dependent phosphatases"/>
    <property type="match status" value="1"/>
</dbReference>
<dbReference type="AlphaFoldDB" id="A0A437LWD8"/>
<dbReference type="OrthoDB" id="9807890at2"/>
<dbReference type="InterPro" id="IPR050126">
    <property type="entry name" value="Ap4A_hydrolase"/>
</dbReference>
<dbReference type="GO" id="GO:0008803">
    <property type="term" value="F:bis(5'-nucleosyl)-tetraphosphatase (symmetrical) activity"/>
    <property type="evidence" value="ECO:0007669"/>
    <property type="project" value="TreeGrafter"/>
</dbReference>
<reference evidence="2 3" key="1">
    <citation type="submission" date="2019-01" db="EMBL/GenBank/DDBJ databases">
        <authorList>
            <person name="Chen W.-M."/>
        </authorList>
    </citation>
    <scope>NUCLEOTIDE SEQUENCE [LARGE SCALE GENOMIC DNA]</scope>
    <source>
        <strain evidence="2 3">CCP-7</strain>
    </source>
</reference>
<keyword evidence="3" id="KW-1185">Reference proteome</keyword>
<sequence>MSRFSFDFLRRRKAPSRPPASLPPGLRVYAIGDVHGRLDCLLTLEPAIRRDILKRPPQGEAIVIFMGDYIDRGPDSSAIINVLRHRRFAGLPARFLLGNHEDAMLRFLDDGKVGPAWFAHGGMATLASYGVKPTGGSSDSREEQLRKGLAEALPPAHREFLESLELWIELGGYMFVHAGIRPGKPIEQQRREDLLMIRDAFFAGTNLPWRVVHGHTVIEKPLLTRDRISIDTGAYATGILTCAVIEGESAEILTA</sequence>
<dbReference type="Pfam" id="PF00149">
    <property type="entry name" value="Metallophos"/>
    <property type="match status" value="1"/>
</dbReference>
<accession>A0A437LWD8</accession>
<dbReference type="InterPro" id="IPR004843">
    <property type="entry name" value="Calcineurin-like_PHP"/>
</dbReference>
<comment type="caution">
    <text evidence="2">The sequence shown here is derived from an EMBL/GenBank/DDBJ whole genome shotgun (WGS) entry which is preliminary data.</text>
</comment>
<proteinExistence type="predicted"/>
<feature type="domain" description="Calcineurin-like phosphoesterase" evidence="1">
    <location>
        <begin position="26"/>
        <end position="219"/>
    </location>
</feature>
<dbReference type="GO" id="GO:0005737">
    <property type="term" value="C:cytoplasm"/>
    <property type="evidence" value="ECO:0007669"/>
    <property type="project" value="TreeGrafter"/>
</dbReference>